<evidence type="ECO:0000313" key="2">
    <source>
        <dbReference type="Proteomes" id="UP000292939"/>
    </source>
</evidence>
<name>A0A4P6UII9_9BURK</name>
<gene>
    <name evidence="1" type="ORF">DW355_09115</name>
</gene>
<dbReference type="KEGG" id="hgr:DW355_09115"/>
<dbReference type="EMBL" id="CP031395">
    <property type="protein sequence ID" value="QBK04912.1"/>
    <property type="molecule type" value="Genomic_DNA"/>
</dbReference>
<dbReference type="OrthoDB" id="8902091at2"/>
<proteinExistence type="predicted"/>
<protein>
    <submittedName>
        <fullName evidence="1">Uncharacterized protein</fullName>
    </submittedName>
</protein>
<dbReference type="AlphaFoldDB" id="A0A4P6UII9"/>
<sequence>MTAALAEFIELEPGQTLRIPVSPGFALRVVEGSVRVMSPPSWLGGMVFNVEATVHTEDVHVVERGGWIEIVALSPAQVQGLLQSQPMIYLNPMFPGRWVQSLTGVLAALHIR</sequence>
<evidence type="ECO:0000313" key="1">
    <source>
        <dbReference type="EMBL" id="QBK04912.1"/>
    </source>
</evidence>
<accession>A0A4P6UII9</accession>
<reference evidence="1 2" key="1">
    <citation type="submission" date="2018-07" db="EMBL/GenBank/DDBJ databases">
        <title>Exploring interactions and the metabolic potential of the ultra-small soil bacteria Hylemonella gracilis.</title>
        <authorList>
            <person name="Tyc O."/>
            <person name="Kulkarni P."/>
            <person name="Gawehns F."/>
            <person name="Hundscheid M."/>
            <person name="Zweers H."/>
            <person name="Garbeva P."/>
        </authorList>
    </citation>
    <scope>NUCLEOTIDE SEQUENCE [LARGE SCALE GENOMIC DNA]</scope>
    <source>
        <strain evidence="1 2">NS1</strain>
    </source>
</reference>
<organism evidence="1 2">
    <name type="scientific">Hylemonella gracilis</name>
    <dbReference type="NCBI Taxonomy" id="80880"/>
    <lineage>
        <taxon>Bacteria</taxon>
        <taxon>Pseudomonadati</taxon>
        <taxon>Pseudomonadota</taxon>
        <taxon>Betaproteobacteria</taxon>
        <taxon>Burkholderiales</taxon>
        <taxon>Comamonadaceae</taxon>
        <taxon>Hylemonella</taxon>
    </lineage>
</organism>
<dbReference type="Proteomes" id="UP000292939">
    <property type="component" value="Chromosome"/>
</dbReference>
<dbReference type="RefSeq" id="WP_131279474.1">
    <property type="nucleotide sequence ID" value="NZ_CP031395.1"/>
</dbReference>